<feature type="coiled-coil region" evidence="1">
    <location>
        <begin position="463"/>
        <end position="490"/>
    </location>
</feature>
<evidence type="ECO:0000313" key="5">
    <source>
        <dbReference type="Proteomes" id="UP000317982"/>
    </source>
</evidence>
<dbReference type="EMBL" id="VIRS01000001">
    <property type="protein sequence ID" value="TQS46853.1"/>
    <property type="molecule type" value="Genomic_DNA"/>
</dbReference>
<dbReference type="Pfam" id="PF24879">
    <property type="entry name" value="DUF7737"/>
    <property type="match status" value="1"/>
</dbReference>
<evidence type="ECO:0000256" key="1">
    <source>
        <dbReference type="SAM" id="Coils"/>
    </source>
</evidence>
<accession>A0A545AZU3</accession>
<dbReference type="InterPro" id="IPR025406">
    <property type="entry name" value="DUF4132"/>
</dbReference>
<organism evidence="4 5">
    <name type="scientific">Cryptosporangium phraense</name>
    <dbReference type="NCBI Taxonomy" id="2593070"/>
    <lineage>
        <taxon>Bacteria</taxon>
        <taxon>Bacillati</taxon>
        <taxon>Actinomycetota</taxon>
        <taxon>Actinomycetes</taxon>
        <taxon>Cryptosporangiales</taxon>
        <taxon>Cryptosporangiaceae</taxon>
        <taxon>Cryptosporangium</taxon>
    </lineage>
</organism>
<keyword evidence="1" id="KW-0175">Coiled coil</keyword>
<dbReference type="Proteomes" id="UP000317982">
    <property type="component" value="Unassembled WGS sequence"/>
</dbReference>
<dbReference type="InParanoid" id="A0A545AZU3"/>
<reference evidence="4 5" key="1">
    <citation type="submission" date="2019-07" db="EMBL/GenBank/DDBJ databases">
        <title>Cryptosporangium phraense sp. nov., isolated from plant litter.</title>
        <authorList>
            <person name="Suriyachadkun C."/>
        </authorList>
    </citation>
    <scope>NUCLEOTIDE SEQUENCE [LARGE SCALE GENOMIC DNA]</scope>
    <source>
        <strain evidence="4 5">A-T 5661</strain>
    </source>
</reference>
<keyword evidence="5" id="KW-1185">Reference proteome</keyword>
<evidence type="ECO:0000259" key="3">
    <source>
        <dbReference type="Pfam" id="PF24879"/>
    </source>
</evidence>
<evidence type="ECO:0000259" key="2">
    <source>
        <dbReference type="Pfam" id="PF13569"/>
    </source>
</evidence>
<evidence type="ECO:0000313" key="4">
    <source>
        <dbReference type="EMBL" id="TQS46853.1"/>
    </source>
</evidence>
<dbReference type="InterPro" id="IPR056639">
    <property type="entry name" value="DUF7737"/>
</dbReference>
<dbReference type="OrthoDB" id="9763697at2"/>
<proteinExistence type="predicted"/>
<name>A0A545AZU3_9ACTN</name>
<dbReference type="Pfam" id="PF13569">
    <property type="entry name" value="DUF4132"/>
    <property type="match status" value="1"/>
</dbReference>
<feature type="domain" description="DUF7737" evidence="3">
    <location>
        <begin position="750"/>
        <end position="851"/>
    </location>
</feature>
<protein>
    <submittedName>
        <fullName evidence="4">DUF4132 domain-containing protein</fullName>
    </submittedName>
</protein>
<dbReference type="AlphaFoldDB" id="A0A545AZU3"/>
<dbReference type="RefSeq" id="WP_142702471.1">
    <property type="nucleotide sequence ID" value="NZ_VIRS01000001.1"/>
</dbReference>
<comment type="caution">
    <text evidence="4">The sequence shown here is derived from an EMBL/GenBank/DDBJ whole genome shotgun (WGS) entry which is preliminary data.</text>
</comment>
<sequence>MTPPLIFGGLIPDAEALVASGADPVFGPGGSRRADVVASAVDEAVSAAIRAGGDGSGHYPRPPYPETAAGELEARLRAQEDGLRGMCLSLHRRVSARGSGNGHRGWRCDESVLSRVARPGRSWSAFDLSWALAQFPSQGGWGPGFGYVAALHLPLLMAASLPSEALAPFAPALKAVDSFLREHGPFRMGVAELRTMRREVATLLGRLADESAHRWPFGINHDEDEFAPAARALLADRDPAVSALLDHCDELGEGRKPSAAWQRRGTDLLAAVPGSTEIVRELLVLFTGQREREITLAEGWTERRLLFDWSTTTLRGLVWLAASDPDEATTTLLAEVAKAAGRPYAKGGPGVPRVAKLATAAVAVLEARDAQGPALVRLRDAVRNKPLRARIDALVATAAQRAGLTFDSYLELAVPDHGLDTDRRLSVDLGEYAATITIDAVRDVRLEFSRAGKPLKTAPAAVRREHTDAVAALRAEVKAMRATLAAERRRVDDLFSAERTWTFDTWRSQLLAHPVTGVFAEGLLWRIGEHTVRPRASGTGAWQLEDLTHRVVTPHAGTPVRLWHPGSAPTEEVTAWRDRLIAEGVSQPLKQIFREVYPLTPAEEATRSYSNRFAGHILNYRQAAALLSGRGWDVKALGYWDDGYEGTAVKKLGAGTWQASFRYALVEQHDDVAQFCSTDQVRFGRRDGTAWRAADLAEVPRLVLSEALRDVDLAVGVASIATDPAWYDRGDGPLVTYWHTAVDAELSPSAEVRRDALTRLLPRTRLAGRAELTGRYLRVHGNLSSYRIHLGSGNVLVEPENSYLCIVPGAGQGPQVLLPFDDDRLLSLILSKAFLLLDDQGIDDPTILSQLPRRADTSV</sequence>
<feature type="domain" description="DUF4132" evidence="2">
    <location>
        <begin position="452"/>
        <end position="632"/>
    </location>
</feature>
<gene>
    <name evidence="4" type="ORF">FL583_00820</name>
</gene>